<feature type="transmembrane region" description="Helical" evidence="1">
    <location>
        <begin position="57"/>
        <end position="83"/>
    </location>
</feature>
<dbReference type="InterPro" id="IPR018723">
    <property type="entry name" value="DUF2254_membrane"/>
</dbReference>
<proteinExistence type="predicted"/>
<keyword evidence="1" id="KW-0472">Membrane</keyword>
<evidence type="ECO:0000313" key="3">
    <source>
        <dbReference type="Proteomes" id="UP001299876"/>
    </source>
</evidence>
<gene>
    <name evidence="2" type="ORF">L9059_02785</name>
</gene>
<dbReference type="EMBL" id="JAKNRW010000002">
    <property type="protein sequence ID" value="MCK1789120.1"/>
    <property type="molecule type" value="Genomic_DNA"/>
</dbReference>
<name>A0ABT0ETS2_9PSED</name>
<keyword evidence="1" id="KW-1133">Transmembrane helix</keyword>
<reference evidence="2 3" key="1">
    <citation type="submission" date="2022-02" db="EMBL/GenBank/DDBJ databases">
        <title>Comparative genomics of the first Antarctic Pseudomonas spp. capable of biotransforming 2,4,6-Trinitrotoluene.</title>
        <authorList>
            <person name="Cabrera M.A."/>
            <person name="Marquez S.L."/>
            <person name="Perez-Donoso J.M."/>
        </authorList>
    </citation>
    <scope>NUCLEOTIDE SEQUENCE [LARGE SCALE GENOMIC DNA]</scope>
    <source>
        <strain evidence="2 3">TNT19</strain>
    </source>
</reference>
<accession>A0ABT0ETS2</accession>
<keyword evidence="1" id="KW-0812">Transmembrane</keyword>
<evidence type="ECO:0000256" key="1">
    <source>
        <dbReference type="SAM" id="Phobius"/>
    </source>
</evidence>
<protein>
    <submittedName>
        <fullName evidence="2">DUF2254 domain-containing protein</fullName>
    </submittedName>
</protein>
<evidence type="ECO:0000313" key="2">
    <source>
        <dbReference type="EMBL" id="MCK1789120.1"/>
    </source>
</evidence>
<comment type="caution">
    <text evidence="2">The sequence shown here is derived from an EMBL/GenBank/DDBJ whole genome shotgun (WGS) entry which is preliminary data.</text>
</comment>
<organism evidence="2 3">
    <name type="scientific">Pseudomonas violetae</name>
    <dbReference type="NCBI Taxonomy" id="2915813"/>
    <lineage>
        <taxon>Bacteria</taxon>
        <taxon>Pseudomonadati</taxon>
        <taxon>Pseudomonadota</taxon>
        <taxon>Gammaproteobacteria</taxon>
        <taxon>Pseudomonadales</taxon>
        <taxon>Pseudomonadaceae</taxon>
        <taxon>Pseudomonas</taxon>
    </lineage>
</organism>
<feature type="transmembrane region" description="Helical" evidence="1">
    <location>
        <begin position="104"/>
        <end position="127"/>
    </location>
</feature>
<dbReference type="RefSeq" id="WP_247287151.1">
    <property type="nucleotide sequence ID" value="NZ_JAKNRW010000002.1"/>
</dbReference>
<sequence length="431" mass="46746">MIARWRWLLQQLTKRLWFRASLFSLLGVATALLAVVFKDYIPASLPTRIGADAVDKILGIIASSMLAVTTFSLSTMVTAYGAASSGVTPRATTLVMEDTTTQNALATFIGSFLFSLVGIIALSTGAYGRQGRVLLFAVTIVVVILIVYTLLRWIDHLSKLGRVGETIDRVEQATIDAIDNRVQWPYLGGAPYPDVSGIPASAYTLASQQTGYVQHIDVNALGAIAKACEIQLFVEVLPGSFVHLGMPLARIVSLNTERVDDSHACNEKILAALTIGVRRTFEHDPRFGLSVLSEIASRALSPAVNDPGTAIDVIGRGLRSLTCWGQPQDPVAKIHSDCEQVYLRGLVVDDLFDDFFAPIARDGAALLEVDLRMMKTLVSLAQINPILFKSPCTRHAILLLKRADNALTLKEDKERLRAAAAALLNENASAY</sequence>
<dbReference type="Pfam" id="PF10011">
    <property type="entry name" value="DUF2254"/>
    <property type="match status" value="1"/>
</dbReference>
<feature type="transmembrane region" description="Helical" evidence="1">
    <location>
        <begin position="16"/>
        <end position="37"/>
    </location>
</feature>
<feature type="transmembrane region" description="Helical" evidence="1">
    <location>
        <begin position="133"/>
        <end position="151"/>
    </location>
</feature>
<dbReference type="Proteomes" id="UP001299876">
    <property type="component" value="Unassembled WGS sequence"/>
</dbReference>
<keyword evidence="3" id="KW-1185">Reference proteome</keyword>